<dbReference type="PANTHER" id="PTHR21292">
    <property type="entry name" value="EXOCYST COMPLEX COMPONENT SEC6-RELATED"/>
    <property type="match status" value="1"/>
</dbReference>
<reference evidence="3" key="2">
    <citation type="submission" date="2025-09" db="UniProtKB">
        <authorList>
            <consortium name="Ensembl"/>
        </authorList>
    </citation>
    <scope>IDENTIFICATION</scope>
</reference>
<dbReference type="GO" id="GO:0000145">
    <property type="term" value="C:exocyst"/>
    <property type="evidence" value="ECO:0007669"/>
    <property type="project" value="InterPro"/>
</dbReference>
<protein>
    <recommendedName>
        <fullName evidence="5">Exocyst complex component 3</fullName>
    </recommendedName>
</protein>
<organism evidence="3 4">
    <name type="scientific">Phasianus colchicus</name>
    <name type="common">Common pheasant</name>
    <dbReference type="NCBI Taxonomy" id="9054"/>
    <lineage>
        <taxon>Eukaryota</taxon>
        <taxon>Metazoa</taxon>
        <taxon>Chordata</taxon>
        <taxon>Craniata</taxon>
        <taxon>Vertebrata</taxon>
        <taxon>Euteleostomi</taxon>
        <taxon>Archelosauria</taxon>
        <taxon>Archosauria</taxon>
        <taxon>Dinosauria</taxon>
        <taxon>Saurischia</taxon>
        <taxon>Theropoda</taxon>
        <taxon>Coelurosauria</taxon>
        <taxon>Aves</taxon>
        <taxon>Neognathae</taxon>
        <taxon>Galloanserae</taxon>
        <taxon>Galliformes</taxon>
        <taxon>Phasianidae</taxon>
        <taxon>Phasianinae</taxon>
        <taxon>Phasianus</taxon>
    </lineage>
</organism>
<dbReference type="InterPro" id="IPR042532">
    <property type="entry name" value="EXOC3/Sec6_C"/>
</dbReference>
<evidence type="ECO:0000313" key="3">
    <source>
        <dbReference type="Ensembl" id="ENSPCLP00000006298.1"/>
    </source>
</evidence>
<dbReference type="Pfam" id="PF06046">
    <property type="entry name" value="Sec6"/>
    <property type="match status" value="1"/>
</dbReference>
<dbReference type="Proteomes" id="UP000472261">
    <property type="component" value="Unplaced"/>
</dbReference>
<feature type="compositionally biased region" description="Basic and acidic residues" evidence="2">
    <location>
        <begin position="20"/>
        <end position="40"/>
    </location>
</feature>
<accession>A0A669PIT9</accession>
<evidence type="ECO:0008006" key="5">
    <source>
        <dbReference type="Google" id="ProtNLM"/>
    </source>
</evidence>
<evidence type="ECO:0000313" key="4">
    <source>
        <dbReference type="Proteomes" id="UP000472261"/>
    </source>
</evidence>
<sequence length="646" mass="73637">MKKIKSSCGAFMGRGHKQQKGAEENAKMLPKAKEREKQEKNWAGKLKSLVEVVPSRKKAAAKKDKSKNEAGNLLVMETNRKKEDGERPAEEIICGFIEQGKFSQACHYISRLEQPGSDGVGDSESLYTLLAERMWSAVRKALDGSDGMLLQPLQSVGESLNWQKQKKEEWLSSEQGMEPASTWHPNFWEKDLEKELTQYCTAQIPHFIPTGDTDDTALKQHLNQLETTFLLSLKHRSGAFKEAGLLIPYSRCCHASLFSHLSTLTDSEHCTYSQGLLVYEWCLKAYKRGSGTWLEPRQSSQHPDVQSLTWIILKTEEKLLAVTRKEVAKVLNEAFNIRETPCTDAAIIQMLTEKTKAAQHISENLREKVEAVCLEEYLSFLGSYENKVRSVLQNDGFHGISSSLQIIENFSILRTIWYKLTYLCSASTDQNAKMKRFIDRMEDEITEHFLKTVTSEVKGVLKNHFQKSDRGFGHILGFLKQSFLMFKKEKTDKYQALVKSVNNIITNEYMQALLTASRKLSVQRRQIVSKMEEDHRMLHTIFKECLSPTAGALKDHIKAVLELIQAPDAEGMKIALISVLRQFPGLREEHLNTVLDIKGSLHQEDRVALLKIFHDNCRKIETESNLLFEDIEVKPGMCKRCCCFCC</sequence>
<evidence type="ECO:0000256" key="1">
    <source>
        <dbReference type="ARBA" id="ARBA00009447"/>
    </source>
</evidence>
<dbReference type="Gene3D" id="1.10.357.70">
    <property type="entry name" value="Exocyst complex component Sec6, C-terminal domain"/>
    <property type="match status" value="1"/>
</dbReference>
<dbReference type="GO" id="GO:0000149">
    <property type="term" value="F:SNARE binding"/>
    <property type="evidence" value="ECO:0007669"/>
    <property type="project" value="TreeGrafter"/>
</dbReference>
<reference evidence="3" key="1">
    <citation type="submission" date="2025-08" db="UniProtKB">
        <authorList>
            <consortium name="Ensembl"/>
        </authorList>
    </citation>
    <scope>IDENTIFICATION</scope>
</reference>
<comment type="similarity">
    <text evidence="1">Belongs to the SEC6 family.</text>
</comment>
<name>A0A669PIT9_PHACC</name>
<dbReference type="Ensembl" id="ENSPCLT00000008668.1">
    <property type="protein sequence ID" value="ENSPCLP00000006298.1"/>
    <property type="gene ID" value="ENSPCLG00000005262.1"/>
</dbReference>
<feature type="region of interest" description="Disordered" evidence="2">
    <location>
        <begin position="1"/>
        <end position="40"/>
    </location>
</feature>
<dbReference type="OMA" id="CCLLRTV"/>
<dbReference type="GO" id="GO:0051601">
    <property type="term" value="P:exocyst localization"/>
    <property type="evidence" value="ECO:0007669"/>
    <property type="project" value="TreeGrafter"/>
</dbReference>
<dbReference type="PANTHER" id="PTHR21292:SF12">
    <property type="entry name" value="EXOCYST COMPLEX COMPONENT 3-LIKE PROTEIN"/>
    <property type="match status" value="1"/>
</dbReference>
<evidence type="ECO:0000256" key="2">
    <source>
        <dbReference type="SAM" id="MobiDB-lite"/>
    </source>
</evidence>
<proteinExistence type="inferred from homology"/>
<dbReference type="AlphaFoldDB" id="A0A669PIT9"/>
<dbReference type="InterPro" id="IPR010326">
    <property type="entry name" value="EXOC3/Sec6"/>
</dbReference>
<dbReference type="GO" id="GO:0006887">
    <property type="term" value="P:exocytosis"/>
    <property type="evidence" value="ECO:0007669"/>
    <property type="project" value="InterPro"/>
</dbReference>
<keyword evidence="4" id="KW-1185">Reference proteome</keyword>